<feature type="region of interest" description="Disordered" evidence="1">
    <location>
        <begin position="1"/>
        <end position="29"/>
    </location>
</feature>
<feature type="region of interest" description="Disordered" evidence="1">
    <location>
        <begin position="179"/>
        <end position="225"/>
    </location>
</feature>
<organism evidence="2 3">
    <name type="scientific">Scylla paramamosain</name>
    <name type="common">Mud crab</name>
    <dbReference type="NCBI Taxonomy" id="85552"/>
    <lineage>
        <taxon>Eukaryota</taxon>
        <taxon>Metazoa</taxon>
        <taxon>Ecdysozoa</taxon>
        <taxon>Arthropoda</taxon>
        <taxon>Crustacea</taxon>
        <taxon>Multicrustacea</taxon>
        <taxon>Malacostraca</taxon>
        <taxon>Eumalacostraca</taxon>
        <taxon>Eucarida</taxon>
        <taxon>Decapoda</taxon>
        <taxon>Pleocyemata</taxon>
        <taxon>Brachyura</taxon>
        <taxon>Eubrachyura</taxon>
        <taxon>Portunoidea</taxon>
        <taxon>Portunidae</taxon>
        <taxon>Portuninae</taxon>
        <taxon>Scylla</taxon>
    </lineage>
</organism>
<accession>A0AAW0U8L7</accession>
<evidence type="ECO:0000256" key="1">
    <source>
        <dbReference type="SAM" id="MobiDB-lite"/>
    </source>
</evidence>
<reference evidence="2 3" key="1">
    <citation type="submission" date="2023-03" db="EMBL/GenBank/DDBJ databases">
        <title>High-quality genome of Scylla paramamosain provides insights in environmental adaptation.</title>
        <authorList>
            <person name="Zhang L."/>
        </authorList>
    </citation>
    <scope>NUCLEOTIDE SEQUENCE [LARGE SCALE GENOMIC DNA]</scope>
    <source>
        <strain evidence="2">LZ_2023a</strain>
        <tissue evidence="2">Muscle</tissue>
    </source>
</reference>
<dbReference type="Proteomes" id="UP001487740">
    <property type="component" value="Unassembled WGS sequence"/>
</dbReference>
<keyword evidence="3" id="KW-1185">Reference proteome</keyword>
<sequence>MHLTSDPTEAPGSSEAVGTELPQGEASTSAITMGLPLSAWLKHVSLELQEQPQPPQSPATSTAAAAAAAAAAACSATRTTTPASSTTALFYTSRESSTAYVTFSVTACGVRCEDEKVDEEMEERVWHQAATVKRKGFRGPLQMATSLPPPPFREKRTETRQGSESLRTKGAACRYNTGCGSTLMHPNKGNSKSEISPKHSTEAEEASCHSGEASDEGTSAGHFQS</sequence>
<comment type="caution">
    <text evidence="2">The sequence shown here is derived from an EMBL/GenBank/DDBJ whole genome shotgun (WGS) entry which is preliminary data.</text>
</comment>
<proteinExistence type="predicted"/>
<dbReference type="EMBL" id="JARAKH010000017">
    <property type="protein sequence ID" value="KAK8395861.1"/>
    <property type="molecule type" value="Genomic_DNA"/>
</dbReference>
<dbReference type="AlphaFoldDB" id="A0AAW0U8L7"/>
<protein>
    <submittedName>
        <fullName evidence="2">Uncharacterized protein</fullName>
    </submittedName>
</protein>
<evidence type="ECO:0000313" key="3">
    <source>
        <dbReference type="Proteomes" id="UP001487740"/>
    </source>
</evidence>
<feature type="compositionally biased region" description="Basic and acidic residues" evidence="1">
    <location>
        <begin position="152"/>
        <end position="161"/>
    </location>
</feature>
<evidence type="ECO:0000313" key="2">
    <source>
        <dbReference type="EMBL" id="KAK8395861.1"/>
    </source>
</evidence>
<gene>
    <name evidence="2" type="ORF">O3P69_005754</name>
</gene>
<feature type="region of interest" description="Disordered" evidence="1">
    <location>
        <begin position="140"/>
        <end position="167"/>
    </location>
</feature>
<name>A0AAW0U8L7_SCYPA</name>